<keyword evidence="2" id="KW-1185">Reference proteome</keyword>
<dbReference type="InterPro" id="IPR014968">
    <property type="entry name" value="XisI"/>
</dbReference>
<evidence type="ECO:0000313" key="2">
    <source>
        <dbReference type="Proteomes" id="UP000647836"/>
    </source>
</evidence>
<proteinExistence type="predicted"/>
<dbReference type="InterPro" id="IPR035943">
    <property type="entry name" value="XisI-like_sf"/>
</dbReference>
<dbReference type="SUPFAM" id="SSF143847">
    <property type="entry name" value="XisI-like"/>
    <property type="match status" value="1"/>
</dbReference>
<organism evidence="1 2">
    <name type="scientific">Nostoc cf. edaphicum LEGE 07299</name>
    <dbReference type="NCBI Taxonomy" id="2777974"/>
    <lineage>
        <taxon>Bacteria</taxon>
        <taxon>Bacillati</taxon>
        <taxon>Cyanobacteriota</taxon>
        <taxon>Cyanophyceae</taxon>
        <taxon>Nostocales</taxon>
        <taxon>Nostocaceae</taxon>
        <taxon>Nostoc</taxon>
    </lineage>
</organism>
<dbReference type="CDD" id="cd16382">
    <property type="entry name" value="XisI-like"/>
    <property type="match status" value="1"/>
</dbReference>
<dbReference type="Pfam" id="PF08869">
    <property type="entry name" value="XisI"/>
    <property type="match status" value="1"/>
</dbReference>
<name>A0ABR9U1B9_9NOSO</name>
<accession>A0ABR9U1B9</accession>
<dbReference type="Proteomes" id="UP000647836">
    <property type="component" value="Unassembled WGS sequence"/>
</dbReference>
<gene>
    <name evidence="1" type="ORF">IQ229_16395</name>
</gene>
<comment type="caution">
    <text evidence="1">The sequence shown here is derived from an EMBL/GenBank/DDBJ whole genome shotgun (WGS) entry which is preliminary data.</text>
</comment>
<protein>
    <submittedName>
        <fullName evidence="1">XisI protein</fullName>
    </submittedName>
</protein>
<reference evidence="1 2" key="1">
    <citation type="submission" date="2020-10" db="EMBL/GenBank/DDBJ databases">
        <authorList>
            <person name="Castelo-Branco R."/>
            <person name="Eusebio N."/>
            <person name="Adriana R."/>
            <person name="Vieira A."/>
            <person name="Brugerolle De Fraissinette N."/>
            <person name="Rezende De Castro R."/>
            <person name="Schneider M.P."/>
            <person name="Vasconcelos V."/>
            <person name="Leao P.N."/>
        </authorList>
    </citation>
    <scope>NUCLEOTIDE SEQUENCE [LARGE SCALE GENOMIC DNA]</scope>
    <source>
        <strain evidence="1 2">LEGE 07299</strain>
    </source>
</reference>
<dbReference type="Gene3D" id="3.30.310.110">
    <property type="entry name" value="XisI-like"/>
    <property type="match status" value="1"/>
</dbReference>
<dbReference type="EMBL" id="JADEXF010000538">
    <property type="protein sequence ID" value="MBE9106450.1"/>
    <property type="molecule type" value="Genomic_DNA"/>
</dbReference>
<sequence length="100" mass="11539">MDTLEQYRQLIRNILIEHTKIPFSIGNIQFETVFDGEQDRYLLMILGREPAYDLSPTVTRRVHGCLIHIDIIDGKIWIQRDGTEEGVATELVRAGVSKDR</sequence>
<feature type="non-terminal residue" evidence="1">
    <location>
        <position position="100"/>
    </location>
</feature>
<evidence type="ECO:0000313" key="1">
    <source>
        <dbReference type="EMBL" id="MBE9106450.1"/>
    </source>
</evidence>
<dbReference type="RefSeq" id="WP_194045453.1">
    <property type="nucleotide sequence ID" value="NZ_JADEXF010000538.1"/>
</dbReference>